<proteinExistence type="predicted"/>
<comment type="caution">
    <text evidence="1">The sequence shown here is derived from an EMBL/GenBank/DDBJ whole genome shotgun (WGS) entry which is preliminary data.</text>
</comment>
<evidence type="ECO:0000313" key="1">
    <source>
        <dbReference type="EMBL" id="RDK86730.1"/>
    </source>
</evidence>
<sequence length="260" mass="30048">MSNNRSYPYIRYDNIRKSYKTGMSFMSSKNDIREPYEWTKKTRTGLVYSKVLGWIDLGHAGGRDIEELILSFRMGEASRKERYIVTYTQSMYAFGKRVGAGKFARWDIKRGRTPQEIQSIALSMMLSVASRFERYQSSAMFAWYTDSGFSGEDLVSDLLGFYRAILPANYQNQLQLVSKEKAIKIWDYYGGIGKYKNTSFLPIIFPDPDDPCVIKRPYKTQLPHFLKWVQPFARFNTDIVKVGTNNGTFLSLLAPNEAKK</sequence>
<keyword evidence="2" id="KW-1185">Reference proteome</keyword>
<dbReference type="AlphaFoldDB" id="A0A370QFB7"/>
<protein>
    <submittedName>
        <fullName evidence="1">Uncharacterized protein</fullName>
    </submittedName>
</protein>
<dbReference type="EMBL" id="QRAP01000010">
    <property type="protein sequence ID" value="RDK86730.1"/>
    <property type="molecule type" value="Genomic_DNA"/>
</dbReference>
<name>A0A370QFB7_9GAMM</name>
<gene>
    <name evidence="1" type="ORF">C8D90_1104</name>
</gene>
<accession>A0A370QFB7</accession>
<organism evidence="1 2">
    <name type="scientific">Enterobacillus tribolii</name>
    <dbReference type="NCBI Taxonomy" id="1487935"/>
    <lineage>
        <taxon>Bacteria</taxon>
        <taxon>Pseudomonadati</taxon>
        <taxon>Pseudomonadota</taxon>
        <taxon>Gammaproteobacteria</taxon>
        <taxon>Enterobacterales</taxon>
        <taxon>Hafniaceae</taxon>
        <taxon>Enterobacillus</taxon>
    </lineage>
</organism>
<reference evidence="1 2" key="1">
    <citation type="submission" date="2018-07" db="EMBL/GenBank/DDBJ databases">
        <title>Genomic Encyclopedia of Type Strains, Phase IV (KMG-IV): sequencing the most valuable type-strain genomes for metagenomic binning, comparative biology and taxonomic classification.</title>
        <authorList>
            <person name="Goeker M."/>
        </authorList>
    </citation>
    <scope>NUCLEOTIDE SEQUENCE [LARGE SCALE GENOMIC DNA]</scope>
    <source>
        <strain evidence="1 2">DSM 103736</strain>
    </source>
</reference>
<evidence type="ECO:0000313" key="2">
    <source>
        <dbReference type="Proteomes" id="UP000254848"/>
    </source>
</evidence>
<dbReference type="Proteomes" id="UP000254848">
    <property type="component" value="Unassembled WGS sequence"/>
</dbReference>